<dbReference type="PANTHER" id="PTHR47947:SF8">
    <property type="entry name" value="CYTOCHROME P450 82C4-LIKE"/>
    <property type="match status" value="1"/>
</dbReference>
<dbReference type="Gene3D" id="1.10.630.10">
    <property type="entry name" value="Cytochrome P450"/>
    <property type="match status" value="1"/>
</dbReference>
<comment type="catalytic activity">
    <reaction evidence="9">
        <text>(2S)-sakuranetin + reduced [NADPH--hemoprotein reductase] + O2 = (2S)-7-methylcarthamidin + oxidized [NADPH--hemoprotein reductase] + H2O + H(+)</text>
        <dbReference type="Rhea" id="RHEA:73431"/>
        <dbReference type="Rhea" id="RHEA-COMP:11964"/>
        <dbReference type="Rhea" id="RHEA-COMP:11965"/>
        <dbReference type="ChEBI" id="CHEBI:15377"/>
        <dbReference type="ChEBI" id="CHEBI:15378"/>
        <dbReference type="ChEBI" id="CHEBI:15379"/>
        <dbReference type="ChEBI" id="CHEBI:28927"/>
        <dbReference type="ChEBI" id="CHEBI:57618"/>
        <dbReference type="ChEBI" id="CHEBI:58210"/>
        <dbReference type="ChEBI" id="CHEBI:192815"/>
    </reaction>
    <physiologicalReaction direction="left-to-right" evidence="9">
        <dbReference type="Rhea" id="RHEA:73432"/>
    </physiologicalReaction>
</comment>
<dbReference type="InterPro" id="IPR036396">
    <property type="entry name" value="Cyt_P450_sf"/>
</dbReference>
<evidence type="ECO:0000256" key="13">
    <source>
        <dbReference type="ARBA" id="ARBA00067499"/>
    </source>
</evidence>
<comment type="similarity">
    <text evidence="15">Belongs to the cytochrome P450 family.</text>
</comment>
<dbReference type="GO" id="GO:0004497">
    <property type="term" value="F:monooxygenase activity"/>
    <property type="evidence" value="ECO:0007669"/>
    <property type="project" value="UniProtKB-KW"/>
</dbReference>
<comment type="caution">
    <text evidence="16">The sequence shown here is derived from an EMBL/GenBank/DDBJ whole genome shotgun (WGS) entry which is preliminary data.</text>
</comment>
<evidence type="ECO:0000313" key="16">
    <source>
        <dbReference type="EMBL" id="KAL2488224.1"/>
    </source>
</evidence>
<dbReference type="AlphaFoldDB" id="A0ABD1RIG6"/>
<name>A0ABD1RIG6_9LAMI</name>
<evidence type="ECO:0000256" key="11">
    <source>
        <dbReference type="ARBA" id="ARBA00052049"/>
    </source>
</evidence>
<dbReference type="InterPro" id="IPR050651">
    <property type="entry name" value="Plant_Cytochrome_P450_Monoox"/>
</dbReference>
<reference evidence="17" key="1">
    <citation type="submission" date="2024-07" db="EMBL/GenBank/DDBJ databases">
        <title>Two chromosome-level genome assemblies of Korean endemic species Abeliophyllum distichum and Forsythia ovata (Oleaceae).</title>
        <authorList>
            <person name="Jang H."/>
        </authorList>
    </citation>
    <scope>NUCLEOTIDE SEQUENCE [LARGE SCALE GENOMIC DNA]</scope>
</reference>
<dbReference type="PRINTS" id="PR00463">
    <property type="entry name" value="EP450I"/>
</dbReference>
<comment type="subcellular location">
    <subcellularLocation>
        <location evidence="2">Membrane</location>
        <topology evidence="2">Single-pass membrane protein</topology>
    </subcellularLocation>
</comment>
<dbReference type="InterPro" id="IPR002401">
    <property type="entry name" value="Cyt_P450_E_grp-I"/>
</dbReference>
<dbReference type="CDD" id="cd20654">
    <property type="entry name" value="CYP82"/>
    <property type="match status" value="1"/>
</dbReference>
<evidence type="ECO:0000256" key="14">
    <source>
        <dbReference type="PIRSR" id="PIRSR602401-1"/>
    </source>
</evidence>
<dbReference type="PROSITE" id="PS00086">
    <property type="entry name" value="CYTOCHROME_P450"/>
    <property type="match status" value="1"/>
</dbReference>
<evidence type="ECO:0000256" key="3">
    <source>
        <dbReference type="ARBA" id="ARBA00022617"/>
    </source>
</evidence>
<keyword evidence="7 15" id="KW-0503">Monooxygenase</keyword>
<dbReference type="SUPFAM" id="SSF48264">
    <property type="entry name" value="Cytochrome P450"/>
    <property type="match status" value="1"/>
</dbReference>
<keyword evidence="4 14" id="KW-0479">Metal-binding</keyword>
<organism evidence="16 17">
    <name type="scientific">Forsythia ovata</name>
    <dbReference type="NCBI Taxonomy" id="205694"/>
    <lineage>
        <taxon>Eukaryota</taxon>
        <taxon>Viridiplantae</taxon>
        <taxon>Streptophyta</taxon>
        <taxon>Embryophyta</taxon>
        <taxon>Tracheophyta</taxon>
        <taxon>Spermatophyta</taxon>
        <taxon>Magnoliopsida</taxon>
        <taxon>eudicotyledons</taxon>
        <taxon>Gunneridae</taxon>
        <taxon>Pentapetalae</taxon>
        <taxon>asterids</taxon>
        <taxon>lamiids</taxon>
        <taxon>Lamiales</taxon>
        <taxon>Oleaceae</taxon>
        <taxon>Forsythieae</taxon>
        <taxon>Forsythia</taxon>
    </lineage>
</organism>
<evidence type="ECO:0000256" key="9">
    <source>
        <dbReference type="ARBA" id="ARBA00050930"/>
    </source>
</evidence>
<evidence type="ECO:0000256" key="7">
    <source>
        <dbReference type="ARBA" id="ARBA00023033"/>
    </source>
</evidence>
<evidence type="ECO:0000256" key="6">
    <source>
        <dbReference type="ARBA" id="ARBA00023004"/>
    </source>
</evidence>
<keyword evidence="6 14" id="KW-0408">Iron</keyword>
<evidence type="ECO:0000256" key="12">
    <source>
        <dbReference type="ARBA" id="ARBA00052216"/>
    </source>
</evidence>
<dbReference type="Pfam" id="PF00067">
    <property type="entry name" value="p450"/>
    <property type="match status" value="1"/>
</dbReference>
<dbReference type="InterPro" id="IPR017972">
    <property type="entry name" value="Cyt_P450_CS"/>
</dbReference>
<gene>
    <name evidence="16" type="ORF">Fot_41516</name>
</gene>
<dbReference type="GO" id="GO:0016020">
    <property type="term" value="C:membrane"/>
    <property type="evidence" value="ECO:0007669"/>
    <property type="project" value="UniProtKB-SubCell"/>
</dbReference>
<sequence length="457" mass="52532">MADKHGPIFSLRLGSHPTVVVSGWEMIKDCFSTNDRIFITRPSMAVTKYMGYSGAVFALAPYGSYWRYVRRMVTLELLTSHRLEKLCHVRVSEVDQFIKDLYFRCAKNGDFSKIALSKRCEDLTFNITMRMLAGKRFSDSSDNKYGGEEWHFKEAIKKALYLSGVYVASDAIPSLEWMDIGGYLKAMKSTAKDIDKVLENWLKEHVQKRKECNNEGESDFMHVMLSTLLETDVISSYNRDTVIKATILILILTGTESTSETITWALSLLLNNRRTLEIAYEELDIHVGRHRLVEERDINNLNYLQAIVKETLRLYPPGPLSGPREAMEDCYVGNYYVAKGTRLIVNLWKLHRDPKVWSNPDEFRPERFIEEHKNVNFKGQNFEYVPFSSGRRMCPGLTFGLQVVHLTLARLLQGFYVSTPMNIPVNMDEGLGLALPKVEPLDVILTPRLPRELYENL</sequence>
<comment type="catalytic activity">
    <reaction evidence="12">
        <text>apigenin 4',7-dimethyl ether + reduced [NADPH--hemoprotein reductase] + O2 = ladanein + oxidized [NADPH--hemoprotein reductase] + H2O + H(+)</text>
        <dbReference type="Rhea" id="RHEA:73435"/>
        <dbReference type="Rhea" id="RHEA-COMP:11964"/>
        <dbReference type="Rhea" id="RHEA-COMP:11965"/>
        <dbReference type="ChEBI" id="CHEBI:2769"/>
        <dbReference type="ChEBI" id="CHEBI:15377"/>
        <dbReference type="ChEBI" id="CHEBI:15378"/>
        <dbReference type="ChEBI" id="CHEBI:15379"/>
        <dbReference type="ChEBI" id="CHEBI:57618"/>
        <dbReference type="ChEBI" id="CHEBI:58210"/>
        <dbReference type="ChEBI" id="CHEBI:192702"/>
    </reaction>
    <physiologicalReaction direction="left-to-right" evidence="12">
        <dbReference type="Rhea" id="RHEA:73436"/>
    </physiologicalReaction>
</comment>
<protein>
    <recommendedName>
        <fullName evidence="13">Flavonoid-6-hydroxylase</fullName>
    </recommendedName>
</protein>
<evidence type="ECO:0000256" key="15">
    <source>
        <dbReference type="RuleBase" id="RU000461"/>
    </source>
</evidence>
<accession>A0ABD1RIG6</accession>
<dbReference type="EMBL" id="JBFOLJ010000012">
    <property type="protein sequence ID" value="KAL2488224.1"/>
    <property type="molecule type" value="Genomic_DNA"/>
</dbReference>
<comment type="cofactor">
    <cofactor evidence="1 14">
        <name>heme</name>
        <dbReference type="ChEBI" id="CHEBI:30413"/>
    </cofactor>
</comment>
<feature type="binding site" description="axial binding residue" evidence="14">
    <location>
        <position position="394"/>
    </location>
    <ligand>
        <name>heme</name>
        <dbReference type="ChEBI" id="CHEBI:30413"/>
    </ligand>
    <ligandPart>
        <name>Fe</name>
        <dbReference type="ChEBI" id="CHEBI:18248"/>
    </ligandPart>
</feature>
<comment type="catalytic activity">
    <reaction evidence="10">
        <text>genkwanin + reduced [NADPH--hemoprotein reductase] + O2 = scutellarein 7-methyl ether + oxidized [NADPH--hemoprotein reductase] + H2O</text>
        <dbReference type="Rhea" id="RHEA:73427"/>
        <dbReference type="Rhea" id="RHEA-COMP:11964"/>
        <dbReference type="Rhea" id="RHEA-COMP:11965"/>
        <dbReference type="ChEBI" id="CHEBI:15377"/>
        <dbReference type="ChEBI" id="CHEBI:15379"/>
        <dbReference type="ChEBI" id="CHEBI:57618"/>
        <dbReference type="ChEBI" id="CHEBI:58210"/>
        <dbReference type="ChEBI" id="CHEBI:192700"/>
        <dbReference type="ChEBI" id="CHEBI:192701"/>
    </reaction>
    <physiologicalReaction direction="left-to-right" evidence="10">
        <dbReference type="Rhea" id="RHEA:73428"/>
    </physiologicalReaction>
</comment>
<comment type="pathway">
    <text evidence="8">Flavonoid metabolism.</text>
</comment>
<evidence type="ECO:0000256" key="2">
    <source>
        <dbReference type="ARBA" id="ARBA00004167"/>
    </source>
</evidence>
<comment type="catalytic activity">
    <reaction evidence="11">
        <text>(2S)-naringenin 4',7-dimethyl ether + reduced [NADPH--hemoprotein reductase] + O2 = (2S)-carthamidin-4',7-dimethyl ether + oxidized [NADPH--hemoprotein reductase] + H2O + H(+)</text>
        <dbReference type="Rhea" id="RHEA:73439"/>
        <dbReference type="Rhea" id="RHEA-COMP:11964"/>
        <dbReference type="Rhea" id="RHEA-COMP:11965"/>
        <dbReference type="ChEBI" id="CHEBI:15377"/>
        <dbReference type="ChEBI" id="CHEBI:15378"/>
        <dbReference type="ChEBI" id="CHEBI:15379"/>
        <dbReference type="ChEBI" id="CHEBI:57618"/>
        <dbReference type="ChEBI" id="CHEBI:58210"/>
        <dbReference type="ChEBI" id="CHEBI:192816"/>
        <dbReference type="ChEBI" id="CHEBI:192817"/>
    </reaction>
    <physiologicalReaction direction="left-to-right" evidence="11">
        <dbReference type="Rhea" id="RHEA:73440"/>
    </physiologicalReaction>
</comment>
<evidence type="ECO:0000256" key="1">
    <source>
        <dbReference type="ARBA" id="ARBA00001971"/>
    </source>
</evidence>
<keyword evidence="3 14" id="KW-0349">Heme</keyword>
<evidence type="ECO:0000256" key="4">
    <source>
        <dbReference type="ARBA" id="ARBA00022723"/>
    </source>
</evidence>
<dbReference type="InterPro" id="IPR001128">
    <property type="entry name" value="Cyt_P450"/>
</dbReference>
<evidence type="ECO:0000313" key="17">
    <source>
        <dbReference type="Proteomes" id="UP001604277"/>
    </source>
</evidence>
<dbReference type="Proteomes" id="UP001604277">
    <property type="component" value="Unassembled WGS sequence"/>
</dbReference>
<dbReference type="PRINTS" id="PR00385">
    <property type="entry name" value="P450"/>
</dbReference>
<keyword evidence="17" id="KW-1185">Reference proteome</keyword>
<proteinExistence type="inferred from homology"/>
<dbReference type="PANTHER" id="PTHR47947">
    <property type="entry name" value="CYTOCHROME P450 82C3-RELATED"/>
    <property type="match status" value="1"/>
</dbReference>
<evidence type="ECO:0000256" key="10">
    <source>
        <dbReference type="ARBA" id="ARBA00051691"/>
    </source>
</evidence>
<dbReference type="GO" id="GO:0046872">
    <property type="term" value="F:metal ion binding"/>
    <property type="evidence" value="ECO:0007669"/>
    <property type="project" value="UniProtKB-KW"/>
</dbReference>
<evidence type="ECO:0000256" key="5">
    <source>
        <dbReference type="ARBA" id="ARBA00023002"/>
    </source>
</evidence>
<dbReference type="FunFam" id="1.10.630.10:FF:000026">
    <property type="entry name" value="Cytochrome P450 82C4"/>
    <property type="match status" value="1"/>
</dbReference>
<evidence type="ECO:0000256" key="8">
    <source>
        <dbReference type="ARBA" id="ARBA00034479"/>
    </source>
</evidence>
<keyword evidence="5 15" id="KW-0560">Oxidoreductase</keyword>